<organism evidence="2 3">
    <name type="scientific">Thermogemmatispora tikiterensis</name>
    <dbReference type="NCBI Taxonomy" id="1825093"/>
    <lineage>
        <taxon>Bacteria</taxon>
        <taxon>Bacillati</taxon>
        <taxon>Chloroflexota</taxon>
        <taxon>Ktedonobacteria</taxon>
        <taxon>Thermogemmatisporales</taxon>
        <taxon>Thermogemmatisporaceae</taxon>
        <taxon>Thermogemmatispora</taxon>
    </lineage>
</organism>
<name>A0A328VRX3_9CHLR</name>
<evidence type="ECO:0000256" key="1">
    <source>
        <dbReference type="SAM" id="MobiDB-lite"/>
    </source>
</evidence>
<accession>A0A328VRX3</accession>
<protein>
    <submittedName>
        <fullName evidence="2">Uncharacterized protein</fullName>
    </submittedName>
</protein>
<gene>
    <name evidence="2" type="ORF">A4R35_23260</name>
</gene>
<proteinExistence type="predicted"/>
<comment type="caution">
    <text evidence="2">The sequence shown here is derived from an EMBL/GenBank/DDBJ whole genome shotgun (WGS) entry which is preliminary data.</text>
</comment>
<evidence type="ECO:0000313" key="3">
    <source>
        <dbReference type="Proteomes" id="UP000248706"/>
    </source>
</evidence>
<reference evidence="2 3" key="1">
    <citation type="submission" date="2016-08" db="EMBL/GenBank/DDBJ databases">
        <title>Analysis of Carbohydrate Active Enzymes in Thermogemmatispora T81 Reveals Carbohydrate Degradation Ability.</title>
        <authorList>
            <person name="Tomazini A."/>
            <person name="Lal S."/>
            <person name="Stott M."/>
            <person name="Henrissat B."/>
            <person name="Polikarpov I."/>
            <person name="Sparling R."/>
            <person name="Levin D.B."/>
        </authorList>
    </citation>
    <scope>NUCLEOTIDE SEQUENCE [LARGE SCALE GENOMIC DNA]</scope>
    <source>
        <strain evidence="2 3">T81</strain>
    </source>
</reference>
<dbReference type="AlphaFoldDB" id="A0A328VRX3"/>
<dbReference type="Proteomes" id="UP000248706">
    <property type="component" value="Unassembled WGS sequence"/>
</dbReference>
<evidence type="ECO:0000313" key="2">
    <source>
        <dbReference type="EMBL" id="RAQ98480.1"/>
    </source>
</evidence>
<keyword evidence="3" id="KW-1185">Reference proteome</keyword>
<feature type="compositionally biased region" description="Polar residues" evidence="1">
    <location>
        <begin position="1"/>
        <end position="11"/>
    </location>
</feature>
<sequence length="68" mass="7738">MLNQLLKQQSPLPDRTGNRKRIQQMDKWQDSRSTAGRPEAEHRAQAQSLRTLALFTLLHGRAAMLRGG</sequence>
<dbReference type="EMBL" id="MCIF01000002">
    <property type="protein sequence ID" value="RAQ98480.1"/>
    <property type="molecule type" value="Genomic_DNA"/>
</dbReference>
<feature type="region of interest" description="Disordered" evidence="1">
    <location>
        <begin position="1"/>
        <end position="45"/>
    </location>
</feature>